<gene>
    <name evidence="2" type="ORF">QE404_002613</name>
</gene>
<feature type="region of interest" description="Disordered" evidence="1">
    <location>
        <begin position="159"/>
        <end position="224"/>
    </location>
</feature>
<sequence>MKNNFNSRLLLLVTIFFVLCSCRNELNEQNISNNLSASKFKFVTLKDIPEVARYIHAKTGREDFQIPNHHQNTAKTFDFSTVNLSTIVKKTEGEITYYVFGIDPAIPDEKTVYTLEIKELRGQLESMNIITYQSAHPLSDDPKTRFDYFTGTVSSTDIEGKTGSTVDYSDGVGDCPDAGGDGGNSDSGSGDIGSSDIPPNGGWYDGGGSGHNGEEPWSEDPTGCWDIITDPVKPWITLGWSNHCNGQYISNVNKMASRGGFGKLTADCSGDGSGVIVINPTTPCEKIKAVTNNSTYKSNILTLEGKTSDGYESGFRINLPTQNGSINQILQNKPGTKEVNITFFANTVGAMHSHYDGLYPIFSPGDIYLFNQWVTMVYNNNQVTNPNVPIPPLEDIFFTLVTSNGNYMLKFDTSMMPNQLPVYTQQQFDDLNRKYIEDYLDSAVTVGNVSGNISYDTHKLEKEFLTFVKKEMNMPGLKLYRTTGSENIELSLVNGNLKETTCP</sequence>
<comment type="caution">
    <text evidence="2">The sequence shown here is derived from an EMBL/GenBank/DDBJ whole genome shotgun (WGS) entry which is preliminary data.</text>
</comment>
<dbReference type="RefSeq" id="WP_307450999.1">
    <property type="nucleotide sequence ID" value="NZ_JAUTAL010000001.1"/>
</dbReference>
<feature type="compositionally biased region" description="Low complexity" evidence="1">
    <location>
        <begin position="186"/>
        <end position="196"/>
    </location>
</feature>
<proteinExistence type="predicted"/>
<dbReference type="EMBL" id="JAUTAL010000001">
    <property type="protein sequence ID" value="MDQ1097466.1"/>
    <property type="molecule type" value="Genomic_DNA"/>
</dbReference>
<evidence type="ECO:0000313" key="2">
    <source>
        <dbReference type="EMBL" id="MDQ1097466.1"/>
    </source>
</evidence>
<reference evidence="2 3" key="1">
    <citation type="submission" date="2023-07" db="EMBL/GenBank/DDBJ databases">
        <title>Functional and genomic diversity of the sorghum phyllosphere microbiome.</title>
        <authorList>
            <person name="Shade A."/>
        </authorList>
    </citation>
    <scope>NUCLEOTIDE SEQUENCE [LARGE SCALE GENOMIC DNA]</scope>
    <source>
        <strain evidence="2 3">SORGH_AS_1064</strain>
    </source>
</reference>
<evidence type="ECO:0000256" key="1">
    <source>
        <dbReference type="SAM" id="MobiDB-lite"/>
    </source>
</evidence>
<evidence type="ECO:0000313" key="3">
    <source>
        <dbReference type="Proteomes" id="UP001225072"/>
    </source>
</evidence>
<protein>
    <submittedName>
        <fullName evidence="2">Uncharacterized protein</fullName>
    </submittedName>
</protein>
<organism evidence="2 3">
    <name type="scientific">Chryseobacterium camelliae</name>
    <dbReference type="NCBI Taxonomy" id="1265445"/>
    <lineage>
        <taxon>Bacteria</taxon>
        <taxon>Pseudomonadati</taxon>
        <taxon>Bacteroidota</taxon>
        <taxon>Flavobacteriia</taxon>
        <taxon>Flavobacteriales</taxon>
        <taxon>Weeksellaceae</taxon>
        <taxon>Chryseobacterium group</taxon>
        <taxon>Chryseobacterium</taxon>
    </lineage>
</organism>
<keyword evidence="3" id="KW-1185">Reference proteome</keyword>
<name>A0ABU0TK99_9FLAO</name>
<dbReference type="PROSITE" id="PS51257">
    <property type="entry name" value="PROKAR_LIPOPROTEIN"/>
    <property type="match status" value="1"/>
</dbReference>
<dbReference type="Proteomes" id="UP001225072">
    <property type="component" value="Unassembled WGS sequence"/>
</dbReference>
<accession>A0ABU0TK99</accession>